<evidence type="ECO:0000256" key="4">
    <source>
        <dbReference type="ARBA" id="ARBA00023163"/>
    </source>
</evidence>
<reference evidence="8" key="1">
    <citation type="journal article" date="2014" name="BMC Genomics">
        <title>Characterizing the developmental transcriptome of the oriental fruit fly, Bactrocera dorsalis (Diptera: Tephritidae) through comparative genomic analysis with Drosophila melanogaster utilizing modENCODE datasets.</title>
        <authorList>
            <person name="Geib S.M."/>
            <person name="Calla B."/>
            <person name="Hall B."/>
            <person name="Hou S."/>
            <person name="Manoukis N.C."/>
        </authorList>
    </citation>
    <scope>NUCLEOTIDE SEQUENCE</scope>
    <source>
        <strain evidence="8">Punador</strain>
    </source>
</reference>
<dbReference type="GO" id="GO:0003712">
    <property type="term" value="F:transcription coregulator activity"/>
    <property type="evidence" value="ECO:0007669"/>
    <property type="project" value="InterPro"/>
</dbReference>
<protein>
    <recommendedName>
        <fullName evidence="6">Mediator of RNA polymerase II transcription subunit 6</fullName>
    </recommendedName>
    <alternativeName>
        <fullName evidence="6">Mediator complex subunit 6</fullName>
    </alternativeName>
</protein>
<keyword evidence="4 6" id="KW-0804">Transcription</keyword>
<feature type="region of interest" description="Disordered" evidence="7">
    <location>
        <begin position="163"/>
        <end position="183"/>
    </location>
</feature>
<evidence type="ECO:0000256" key="1">
    <source>
        <dbReference type="ARBA" id="ARBA00004123"/>
    </source>
</evidence>
<dbReference type="PANTHER" id="PTHR13104">
    <property type="entry name" value="MED-6-RELATED"/>
    <property type="match status" value="1"/>
</dbReference>
<dbReference type="KEGG" id="bdr:105231094"/>
<dbReference type="RefSeq" id="XP_011210499.2">
    <property type="nucleotide sequence ID" value="XM_011212197.4"/>
</dbReference>
<dbReference type="Gene3D" id="3.10.450.580">
    <property type="entry name" value="Mediator complex, subunit Med6"/>
    <property type="match status" value="1"/>
</dbReference>
<organism evidence="8">
    <name type="scientific">Bactrocera dorsalis</name>
    <name type="common">Oriental fruit fly</name>
    <name type="synonym">Dacus dorsalis</name>
    <dbReference type="NCBI Taxonomy" id="27457"/>
    <lineage>
        <taxon>Eukaryota</taxon>
        <taxon>Metazoa</taxon>
        <taxon>Ecdysozoa</taxon>
        <taxon>Arthropoda</taxon>
        <taxon>Hexapoda</taxon>
        <taxon>Insecta</taxon>
        <taxon>Pterygota</taxon>
        <taxon>Neoptera</taxon>
        <taxon>Endopterygota</taxon>
        <taxon>Diptera</taxon>
        <taxon>Brachycera</taxon>
        <taxon>Muscomorpha</taxon>
        <taxon>Tephritoidea</taxon>
        <taxon>Tephritidae</taxon>
        <taxon>Bactrocera</taxon>
        <taxon>Bactrocera</taxon>
    </lineage>
</organism>
<dbReference type="GO" id="GO:0006357">
    <property type="term" value="P:regulation of transcription by RNA polymerase II"/>
    <property type="evidence" value="ECO:0007669"/>
    <property type="project" value="InterPro"/>
</dbReference>
<comment type="similarity">
    <text evidence="2 6">Belongs to the Mediator complex subunit 6 family.</text>
</comment>
<accession>A0A034WF70</accession>
<feature type="compositionally biased region" description="Polar residues" evidence="7">
    <location>
        <begin position="233"/>
        <end position="262"/>
    </location>
</feature>
<dbReference type="AlphaFoldDB" id="A0A034WF70"/>
<feature type="compositionally biased region" description="Low complexity" evidence="7">
    <location>
        <begin position="209"/>
        <end position="225"/>
    </location>
</feature>
<dbReference type="InterPro" id="IPR007018">
    <property type="entry name" value="Mediator_Med6"/>
</dbReference>
<keyword evidence="5 6" id="KW-0539">Nucleus</keyword>
<evidence type="ECO:0000313" key="8">
    <source>
        <dbReference type="EMBL" id="JAC52433.1"/>
    </source>
</evidence>
<dbReference type="Pfam" id="PF04934">
    <property type="entry name" value="Med6"/>
    <property type="match status" value="1"/>
</dbReference>
<dbReference type="GO" id="GO:0016592">
    <property type="term" value="C:mediator complex"/>
    <property type="evidence" value="ECO:0007669"/>
    <property type="project" value="InterPro"/>
</dbReference>
<name>A0A034WF70_BACDO</name>
<dbReference type="GeneID" id="105231094"/>
<dbReference type="EMBL" id="GAKP01006519">
    <property type="protein sequence ID" value="JAC52433.1"/>
    <property type="molecule type" value="Transcribed_RNA"/>
</dbReference>
<evidence type="ECO:0000256" key="2">
    <source>
        <dbReference type="ARBA" id="ARBA00007526"/>
    </source>
</evidence>
<comment type="subcellular location">
    <subcellularLocation>
        <location evidence="1 6">Nucleus</location>
    </subcellularLocation>
</comment>
<dbReference type="OrthoDB" id="344220at2759"/>
<proteinExistence type="inferred from homology"/>
<feature type="compositionally biased region" description="Basic and acidic residues" evidence="7">
    <location>
        <begin position="267"/>
        <end position="284"/>
    </location>
</feature>
<gene>
    <name evidence="6 8" type="primary">MED6</name>
</gene>
<evidence type="ECO:0000256" key="3">
    <source>
        <dbReference type="ARBA" id="ARBA00023015"/>
    </source>
</evidence>
<feature type="compositionally biased region" description="Basic and acidic residues" evidence="7">
    <location>
        <begin position="163"/>
        <end position="179"/>
    </location>
</feature>
<comment type="subunit">
    <text evidence="6">Component of the Mediator complex.</text>
</comment>
<evidence type="ECO:0000256" key="5">
    <source>
        <dbReference type="ARBA" id="ARBA00023242"/>
    </source>
</evidence>
<sequence length="284" mass="31876">MLPGRQIPQPIAQENQLWVSWHDTQMMASLSPATVMDYFCRKSNPFYDRVCNNETIRMQRLSLEHLNNMVGVEYILLHVAEPILYVIRKQHRHSPTEATPMADYYIIGGMVYKAPDLASVINSRILATVTNLQSAFEEASSYSRYHPNKGYTWDFVANKALSDKSKGNKKDPSSNKDDSGTIFQKQRVDMLLAELLRKFPPPIPPMIHQQQMQNQQQLQQNQLQNTAAEVNPTEANSVAGNPTTSNNGAVPSEASPSPNTAQGGIEPKVEGIDMKPPPEKKIKM</sequence>
<comment type="function">
    <text evidence="6">Component of the Mediator complex, a coactivator involved in the regulated transcription of nearly all RNA polymerase II-dependent genes. Mediator functions as a bridge to convey information from gene-specific regulatory proteins to the basal RNA polymerase II transcription machinery. Mediator is recruited to promoters by direct interactions with regulatory proteins and serves as a scaffold for the assembly of a functional preinitiation complex with RNA polymerase II and the general transcription factors.</text>
</comment>
<keyword evidence="3 6" id="KW-0805">Transcription regulation</keyword>
<dbReference type="InterPro" id="IPR038566">
    <property type="entry name" value="Mediator_Med6_sf"/>
</dbReference>
<evidence type="ECO:0000256" key="6">
    <source>
        <dbReference type="RuleBase" id="RU364143"/>
    </source>
</evidence>
<evidence type="ECO:0000256" key="7">
    <source>
        <dbReference type="SAM" id="MobiDB-lite"/>
    </source>
</evidence>
<keyword evidence="6" id="KW-0010">Activator</keyword>
<dbReference type="CTD" id="10001"/>
<feature type="region of interest" description="Disordered" evidence="7">
    <location>
        <begin position="199"/>
        <end position="284"/>
    </location>
</feature>